<dbReference type="RefSeq" id="WP_193189588.1">
    <property type="nucleotide sequence ID" value="NZ_JACZFR010000007.1"/>
</dbReference>
<feature type="region of interest" description="Disordered" evidence="1">
    <location>
        <begin position="217"/>
        <end position="299"/>
    </location>
</feature>
<evidence type="ECO:0000313" key="2">
    <source>
        <dbReference type="EMBL" id="MFC6632952.1"/>
    </source>
</evidence>
<name>A0ABW1YJM9_9GAMM</name>
<evidence type="ECO:0000313" key="3">
    <source>
        <dbReference type="Proteomes" id="UP001596425"/>
    </source>
</evidence>
<dbReference type="EMBL" id="JBHSVR010000001">
    <property type="protein sequence ID" value="MFC6632952.1"/>
    <property type="molecule type" value="Genomic_DNA"/>
</dbReference>
<protein>
    <submittedName>
        <fullName evidence="2">Uncharacterized protein</fullName>
    </submittedName>
</protein>
<reference evidence="3" key="1">
    <citation type="journal article" date="2019" name="Int. J. Syst. Evol. Microbiol.">
        <title>The Global Catalogue of Microorganisms (GCM) 10K type strain sequencing project: providing services to taxonomists for standard genome sequencing and annotation.</title>
        <authorList>
            <consortium name="The Broad Institute Genomics Platform"/>
            <consortium name="The Broad Institute Genome Sequencing Center for Infectious Disease"/>
            <person name="Wu L."/>
            <person name="Ma J."/>
        </authorList>
    </citation>
    <scope>NUCLEOTIDE SEQUENCE [LARGE SCALE GENOMIC DNA]</scope>
    <source>
        <strain evidence="3">CGMCC 1.13718</strain>
    </source>
</reference>
<keyword evidence="3" id="KW-1185">Reference proteome</keyword>
<proteinExistence type="predicted"/>
<dbReference type="Proteomes" id="UP001596425">
    <property type="component" value="Unassembled WGS sequence"/>
</dbReference>
<comment type="caution">
    <text evidence="2">The sequence shown here is derived from an EMBL/GenBank/DDBJ whole genome shotgun (WGS) entry which is preliminary data.</text>
</comment>
<gene>
    <name evidence="2" type="ORF">ACFQBM_06675</name>
</gene>
<feature type="compositionally biased region" description="Basic and acidic residues" evidence="1">
    <location>
        <begin position="256"/>
        <end position="271"/>
    </location>
</feature>
<evidence type="ECO:0000256" key="1">
    <source>
        <dbReference type="SAM" id="MobiDB-lite"/>
    </source>
</evidence>
<organism evidence="2 3">
    <name type="scientific">Microbulbifer taiwanensis</name>
    <dbReference type="NCBI Taxonomy" id="986746"/>
    <lineage>
        <taxon>Bacteria</taxon>
        <taxon>Pseudomonadati</taxon>
        <taxon>Pseudomonadota</taxon>
        <taxon>Gammaproteobacteria</taxon>
        <taxon>Cellvibrionales</taxon>
        <taxon>Microbulbiferaceae</taxon>
        <taxon>Microbulbifer</taxon>
    </lineage>
</organism>
<sequence length="299" mass="32340">MDPSKPLLPPLLARGDVVEVVRGVLTITPASGLPVPPEWLREHQHQITTEAARAAGVDALEYLGYSVGNYGPSKRGGVSLQFRNLVDGSERYSVFNAETRRDRNTQHGKKGAPLPRGQFRVTERFKFYGFWLSTGLPVPRRLSAFHDYMGKLAGLVFTGTATDGERVGDLCPLSLSHNDLVRLLGVNTVPDAGAAPGAGVVTVTRGDTLPVEFGAGQLPDNCRTTPGQLPDNFRTSAPDKEAAQSQQPRGIEPDESTGREKHGNTVIRERGYTGTPFPSPTLPQEQTNEEWLADFEGAG</sequence>
<accession>A0ABW1YJM9</accession>